<feature type="transmembrane region" description="Helical" evidence="1">
    <location>
        <begin position="114"/>
        <end position="130"/>
    </location>
</feature>
<dbReference type="Proteomes" id="UP001143543">
    <property type="component" value="Unassembled WGS sequence"/>
</dbReference>
<evidence type="ECO:0000313" key="3">
    <source>
        <dbReference type="Proteomes" id="UP001143543"/>
    </source>
</evidence>
<gene>
    <name evidence="2" type="ORF">Y10_05290</name>
</gene>
<feature type="transmembrane region" description="Helical" evidence="1">
    <location>
        <begin position="6"/>
        <end position="25"/>
    </location>
</feature>
<keyword evidence="1" id="KW-0472">Membrane</keyword>
<dbReference type="RefSeq" id="WP_281763814.1">
    <property type="nucleotide sequence ID" value="NZ_BRVO01000001.1"/>
</dbReference>
<keyword evidence="1" id="KW-0812">Transmembrane</keyword>
<evidence type="ECO:0008006" key="4">
    <source>
        <dbReference type="Google" id="ProtNLM"/>
    </source>
</evidence>
<evidence type="ECO:0000256" key="1">
    <source>
        <dbReference type="SAM" id="Phobius"/>
    </source>
</evidence>
<evidence type="ECO:0000313" key="2">
    <source>
        <dbReference type="EMBL" id="GLB48161.1"/>
    </source>
</evidence>
<accession>A0ABQ5MFR3</accession>
<comment type="caution">
    <text evidence="2">The sequence shown here is derived from an EMBL/GenBank/DDBJ whole genome shotgun (WGS) entry which is preliminary data.</text>
</comment>
<organism evidence="2 3">
    <name type="scientific">Neptunitalea lumnitzerae</name>
    <dbReference type="NCBI Taxonomy" id="2965509"/>
    <lineage>
        <taxon>Bacteria</taxon>
        <taxon>Pseudomonadati</taxon>
        <taxon>Bacteroidota</taxon>
        <taxon>Flavobacteriia</taxon>
        <taxon>Flavobacteriales</taxon>
        <taxon>Flavobacteriaceae</taxon>
        <taxon>Neptunitalea</taxon>
    </lineage>
</organism>
<name>A0ABQ5MFR3_9FLAO</name>
<feature type="transmembrane region" description="Helical" evidence="1">
    <location>
        <begin position="84"/>
        <end position="102"/>
    </location>
</feature>
<proteinExistence type="predicted"/>
<reference evidence="2" key="1">
    <citation type="submission" date="2022-07" db="EMBL/GenBank/DDBJ databases">
        <title>Taxonomy of Novel Oxalotrophic and Methylotrophic Bacteria.</title>
        <authorList>
            <person name="Sahin N."/>
            <person name="Tani A."/>
        </authorList>
    </citation>
    <scope>NUCLEOTIDE SEQUENCE</scope>
    <source>
        <strain evidence="2">Y10</strain>
    </source>
</reference>
<keyword evidence="3" id="KW-1185">Reference proteome</keyword>
<keyword evidence="1" id="KW-1133">Transmembrane helix</keyword>
<sequence>MFLSQNITEVLLLVLLIITFGYSAFEKISDFKGQVFWLTDYFKNTFMARFIKIALIKVLVLEVIATLLCIVGSFYLITENMPQIALYGCILCVLVLFSFVIGQRIVKDYDGARNTVIYLIPAFALVYLLSHL</sequence>
<protein>
    <recommendedName>
        <fullName evidence="4">DoxX family protein</fullName>
    </recommendedName>
</protein>
<feature type="transmembrane region" description="Helical" evidence="1">
    <location>
        <begin position="53"/>
        <end position="78"/>
    </location>
</feature>
<dbReference type="EMBL" id="BRVO01000001">
    <property type="protein sequence ID" value="GLB48161.1"/>
    <property type="molecule type" value="Genomic_DNA"/>
</dbReference>